<reference evidence="1 2" key="1">
    <citation type="submission" date="2019-09" db="EMBL/GenBank/DDBJ databases">
        <authorList>
            <person name="Chandra G."/>
            <person name="Truman W A."/>
        </authorList>
    </citation>
    <scope>NUCLEOTIDE SEQUENCE [LARGE SCALE GENOMIC DNA]</scope>
    <source>
        <strain evidence="1">PS880</strain>
    </source>
</reference>
<evidence type="ECO:0000313" key="1">
    <source>
        <dbReference type="EMBL" id="VVO52939.1"/>
    </source>
</evidence>
<organism evidence="1 2">
    <name type="scientific">Pseudomonas fluorescens</name>
    <dbReference type="NCBI Taxonomy" id="294"/>
    <lineage>
        <taxon>Bacteria</taxon>
        <taxon>Pseudomonadati</taxon>
        <taxon>Pseudomonadota</taxon>
        <taxon>Gammaproteobacteria</taxon>
        <taxon>Pseudomonadales</taxon>
        <taxon>Pseudomonadaceae</taxon>
        <taxon>Pseudomonas</taxon>
    </lineage>
</organism>
<dbReference type="Proteomes" id="UP000375525">
    <property type="component" value="Unassembled WGS sequence"/>
</dbReference>
<dbReference type="RefSeq" id="WP_150778393.1">
    <property type="nucleotide sequence ID" value="NZ_CABVIH010000002.1"/>
</dbReference>
<gene>
    <name evidence="1" type="ORF">PS880_00393</name>
</gene>
<dbReference type="OrthoDB" id="6912229at2"/>
<dbReference type="EMBL" id="CABVIH010000002">
    <property type="protein sequence ID" value="VVO52939.1"/>
    <property type="molecule type" value="Genomic_DNA"/>
</dbReference>
<sequence>MLCVICENPFARTVCAGVWQEFNCPECGNGRVSQELLNLMMLLNLQLDVRRSRKWIQERKATDPLPMMRVSDILLCCGAQDFVGPASGAEG</sequence>
<dbReference type="AlphaFoldDB" id="A0A5E7GMB0"/>
<proteinExistence type="predicted"/>
<accession>A0A5E7GMB0</accession>
<protein>
    <submittedName>
        <fullName evidence="1">Uncharacterized protein</fullName>
    </submittedName>
</protein>
<evidence type="ECO:0000313" key="2">
    <source>
        <dbReference type="Proteomes" id="UP000375525"/>
    </source>
</evidence>
<name>A0A5E7GMB0_PSEFL</name>